<name>A0ABU8KZJ0_9HYPH</name>
<evidence type="ECO:0000313" key="2">
    <source>
        <dbReference type="EMBL" id="MEI9411125.1"/>
    </source>
</evidence>
<gene>
    <name evidence="2" type="ORF">O7A60_20470</name>
</gene>
<dbReference type="Proteomes" id="UP001387293">
    <property type="component" value="Unassembled WGS sequence"/>
</dbReference>
<accession>A0ABU8KZJ0</accession>
<evidence type="ECO:0000256" key="1">
    <source>
        <dbReference type="SAM" id="MobiDB-lite"/>
    </source>
</evidence>
<dbReference type="RefSeq" id="WP_337107765.1">
    <property type="nucleotide sequence ID" value="NZ_JAPYKS010000015.1"/>
</dbReference>
<dbReference type="EMBL" id="JAPYKS010000015">
    <property type="protein sequence ID" value="MEI9411125.1"/>
    <property type="molecule type" value="Genomic_DNA"/>
</dbReference>
<evidence type="ECO:0000313" key="3">
    <source>
        <dbReference type="Proteomes" id="UP001387293"/>
    </source>
</evidence>
<feature type="region of interest" description="Disordered" evidence="1">
    <location>
        <begin position="1"/>
        <end position="42"/>
    </location>
</feature>
<protein>
    <submittedName>
        <fullName evidence="2">Uncharacterized protein</fullName>
    </submittedName>
</protein>
<comment type="caution">
    <text evidence="2">The sequence shown here is derived from an EMBL/GenBank/DDBJ whole genome shotgun (WGS) entry which is preliminary data.</text>
</comment>
<organism evidence="2 3">
    <name type="scientific">Mesorhizobium salmacidum</name>
    <dbReference type="NCBI Taxonomy" id="3015171"/>
    <lineage>
        <taxon>Bacteria</taxon>
        <taxon>Pseudomonadati</taxon>
        <taxon>Pseudomonadota</taxon>
        <taxon>Alphaproteobacteria</taxon>
        <taxon>Hyphomicrobiales</taxon>
        <taxon>Phyllobacteriaceae</taxon>
        <taxon>Mesorhizobium</taxon>
    </lineage>
</organism>
<sequence length="42" mass="4483">MSLPATTEPIGFGHEGVMGSHMRARQRAMGSPLPLKKSAMTD</sequence>
<keyword evidence="3" id="KW-1185">Reference proteome</keyword>
<proteinExistence type="predicted"/>
<reference evidence="2 3" key="1">
    <citation type="submission" date="2022-12" db="EMBL/GenBank/DDBJ databases">
        <authorList>
            <person name="Muema E."/>
        </authorList>
    </citation>
    <scope>NUCLEOTIDE SEQUENCE [LARGE SCALE GENOMIC DNA]</scope>
    <source>
        <strain evidence="3">1326</strain>
    </source>
</reference>